<keyword evidence="3 6" id="KW-0479">Metal-binding</keyword>
<evidence type="ECO:0000313" key="8">
    <source>
        <dbReference type="EMBL" id="UOR12067.1"/>
    </source>
</evidence>
<dbReference type="Pfam" id="PF03918">
    <property type="entry name" value="CcmH"/>
    <property type="match status" value="1"/>
</dbReference>
<keyword evidence="2 6" id="KW-0349">Heme</keyword>
<organism evidence="8 9">
    <name type="scientific">Halobacillus amylolyticus</name>
    <dbReference type="NCBI Taxonomy" id="2932259"/>
    <lineage>
        <taxon>Bacteria</taxon>
        <taxon>Bacillati</taxon>
        <taxon>Bacillota</taxon>
        <taxon>Bacilli</taxon>
        <taxon>Bacillales</taxon>
        <taxon>Bacillaceae</taxon>
        <taxon>Halobacillus</taxon>
    </lineage>
</organism>
<dbReference type="InterPro" id="IPR005616">
    <property type="entry name" value="CcmH/CycL/Ccl2/NrfF_N"/>
</dbReference>
<evidence type="ECO:0000259" key="7">
    <source>
        <dbReference type="Pfam" id="PF03918"/>
    </source>
</evidence>
<dbReference type="PANTHER" id="PTHR47870:SF4">
    <property type="entry name" value="CYTOCHROME C-TYPE BIOGENESIS PROTEIN CYCH"/>
    <property type="match status" value="1"/>
</dbReference>
<dbReference type="RefSeq" id="WP_245032598.1">
    <property type="nucleotide sequence ID" value="NZ_CP095075.1"/>
</dbReference>
<dbReference type="InterPro" id="IPR051263">
    <property type="entry name" value="C-type_cytochrome_biogenesis"/>
</dbReference>
<feature type="domain" description="CcmH/CycL/Ccl2/NrfF N-terminal" evidence="7">
    <location>
        <begin position="35"/>
        <end position="145"/>
    </location>
</feature>
<comment type="function">
    <text evidence="6">Possible subunit of a heme lyase.</text>
</comment>
<evidence type="ECO:0000256" key="4">
    <source>
        <dbReference type="ARBA" id="ARBA00022729"/>
    </source>
</evidence>
<accession>A0ABY4HB55</accession>
<evidence type="ECO:0000256" key="6">
    <source>
        <dbReference type="RuleBase" id="RU364112"/>
    </source>
</evidence>
<keyword evidence="4 6" id="KW-0732">Signal</keyword>
<comment type="similarity">
    <text evidence="1 6">Belongs to the CcmH/CycL/Ccl2/NrfF family.</text>
</comment>
<evidence type="ECO:0000256" key="5">
    <source>
        <dbReference type="ARBA" id="ARBA00023004"/>
    </source>
</evidence>
<sequence length="166" mass="18833">MAVKLKRFYLYLTTILFITIFPRQGLALEDKLSVTRSEVLNVAKEIHPPGCTDSRTADYCQRSSAYEVRGEIQGLLEQGMNKGQVIDHLVQKYGERILAAPAAEGLHLIPWLLPGIVMVLGGVLVAILIYRWVKKKPNDAEEENRSQPAFTKEDELKVQEELKNWL</sequence>
<evidence type="ECO:0000313" key="9">
    <source>
        <dbReference type="Proteomes" id="UP000830326"/>
    </source>
</evidence>
<dbReference type="Proteomes" id="UP000830326">
    <property type="component" value="Chromosome"/>
</dbReference>
<name>A0ABY4HB55_9BACI</name>
<evidence type="ECO:0000256" key="1">
    <source>
        <dbReference type="ARBA" id="ARBA00010342"/>
    </source>
</evidence>
<keyword evidence="6" id="KW-1133">Transmembrane helix</keyword>
<dbReference type="InterPro" id="IPR038297">
    <property type="entry name" value="CcmH/CycL/NrfF/Ccl2_sf"/>
</dbReference>
<keyword evidence="6" id="KW-0812">Transmembrane</keyword>
<dbReference type="PANTHER" id="PTHR47870">
    <property type="entry name" value="CYTOCHROME C-TYPE BIOGENESIS PROTEIN CCMH"/>
    <property type="match status" value="1"/>
</dbReference>
<proteinExistence type="inferred from homology"/>
<evidence type="ECO:0000256" key="2">
    <source>
        <dbReference type="ARBA" id="ARBA00022617"/>
    </source>
</evidence>
<gene>
    <name evidence="8" type="ORF">MUO15_00530</name>
</gene>
<evidence type="ECO:0000256" key="3">
    <source>
        <dbReference type="ARBA" id="ARBA00022723"/>
    </source>
</evidence>
<keyword evidence="5 6" id="KW-0408">Iron</keyword>
<dbReference type="CDD" id="cd16378">
    <property type="entry name" value="CcmH_N"/>
    <property type="match status" value="1"/>
</dbReference>
<dbReference type="Gene3D" id="1.10.8.640">
    <property type="entry name" value="Cytochrome C biogenesis protein"/>
    <property type="match status" value="1"/>
</dbReference>
<keyword evidence="6" id="KW-0472">Membrane</keyword>
<reference evidence="8" key="1">
    <citation type="submission" date="2022-04" db="EMBL/GenBank/DDBJ databases">
        <title>Halobacillus sp. isolated from saltern.</title>
        <authorList>
            <person name="Won M."/>
            <person name="Lee C.-M."/>
            <person name="Woen H.-Y."/>
            <person name="Kwon S.-W."/>
        </authorList>
    </citation>
    <scope>NUCLEOTIDE SEQUENCE</scope>
    <source>
        <strain evidence="8">SSHM10-5</strain>
    </source>
</reference>
<protein>
    <recommendedName>
        <fullName evidence="6">Cytochrome c-type biogenesis protein</fullName>
    </recommendedName>
</protein>
<feature type="transmembrane region" description="Helical" evidence="6">
    <location>
        <begin position="108"/>
        <end position="130"/>
    </location>
</feature>
<keyword evidence="9" id="KW-1185">Reference proteome</keyword>
<dbReference type="EMBL" id="CP095075">
    <property type="protein sequence ID" value="UOR12067.1"/>
    <property type="molecule type" value="Genomic_DNA"/>
</dbReference>